<keyword evidence="2" id="KW-0472">Membrane</keyword>
<feature type="transmembrane region" description="Helical" evidence="2">
    <location>
        <begin position="12"/>
        <end position="33"/>
    </location>
</feature>
<feature type="region of interest" description="Disordered" evidence="1">
    <location>
        <begin position="244"/>
        <end position="268"/>
    </location>
</feature>
<dbReference type="Proteomes" id="UP001212152">
    <property type="component" value="Unassembled WGS sequence"/>
</dbReference>
<name>A0AAD5TS80_9FUNG</name>
<feature type="compositionally biased region" description="Pro residues" evidence="1">
    <location>
        <begin position="55"/>
        <end position="66"/>
    </location>
</feature>
<evidence type="ECO:0000313" key="3">
    <source>
        <dbReference type="EMBL" id="KAJ3182773.1"/>
    </source>
</evidence>
<accession>A0AAD5TS80</accession>
<dbReference type="EMBL" id="JADGJQ010000008">
    <property type="protein sequence ID" value="KAJ3182773.1"/>
    <property type="molecule type" value="Genomic_DNA"/>
</dbReference>
<feature type="region of interest" description="Disordered" evidence="1">
    <location>
        <begin position="49"/>
        <end position="69"/>
    </location>
</feature>
<sequence>MQPWDQPSGKPSARALALAAGATTLAVGTYLLFVDGRAIPALKHALPNRLGSSDLPPPPPPQPPQAAKPDGIRALTGHAVHFIGDSVTRYQFIQLQYNWETSKVPTDLQPSTLIENKYDPTFQPLWPNWEHYYRATTDFISTPSSHGFCDCRRTPEWRPTEHIENRYYDRRDSIDLDKSTTTTKTTRIRFHQYFTDVGVCSLRGRRLGPKDGVRLDKPGDELPDWCATLASFIKGLLVDHSDEGHGGDSDSVNVSGQQSALSSSSATATPELPAAPLTIVLNCGLHEPLKNETFNGIVDMFAQLSLAAADRTAATTTTDSRQRPPPRPPLLIWKTTTPKRGGGPDPDAHLRVPTDVPNIRVLDTGRVLRETFDEASAHQYRDDNHFTADVYQAFNEELARIAFEYHNGHEDIEERYAKT</sequence>
<organism evidence="3 4">
    <name type="scientific">Geranomyces variabilis</name>
    <dbReference type="NCBI Taxonomy" id="109894"/>
    <lineage>
        <taxon>Eukaryota</taxon>
        <taxon>Fungi</taxon>
        <taxon>Fungi incertae sedis</taxon>
        <taxon>Chytridiomycota</taxon>
        <taxon>Chytridiomycota incertae sedis</taxon>
        <taxon>Chytridiomycetes</taxon>
        <taxon>Spizellomycetales</taxon>
        <taxon>Powellomycetaceae</taxon>
        <taxon>Geranomyces</taxon>
    </lineage>
</organism>
<feature type="compositionally biased region" description="Low complexity" evidence="1">
    <location>
        <begin position="259"/>
        <end position="268"/>
    </location>
</feature>
<comment type="caution">
    <text evidence="3">The sequence shown here is derived from an EMBL/GenBank/DDBJ whole genome shotgun (WGS) entry which is preliminary data.</text>
</comment>
<keyword evidence="2" id="KW-1133">Transmembrane helix</keyword>
<evidence type="ECO:0000256" key="1">
    <source>
        <dbReference type="SAM" id="MobiDB-lite"/>
    </source>
</evidence>
<gene>
    <name evidence="3" type="ORF">HDU87_008112</name>
</gene>
<dbReference type="AlphaFoldDB" id="A0AAD5TS80"/>
<reference evidence="3" key="1">
    <citation type="submission" date="2020-05" db="EMBL/GenBank/DDBJ databases">
        <title>Phylogenomic resolution of chytrid fungi.</title>
        <authorList>
            <person name="Stajich J.E."/>
            <person name="Amses K."/>
            <person name="Simmons R."/>
            <person name="Seto K."/>
            <person name="Myers J."/>
            <person name="Bonds A."/>
            <person name="Quandt C.A."/>
            <person name="Barry K."/>
            <person name="Liu P."/>
            <person name="Grigoriev I."/>
            <person name="Longcore J.E."/>
            <person name="James T.Y."/>
        </authorList>
    </citation>
    <scope>NUCLEOTIDE SEQUENCE</scope>
    <source>
        <strain evidence="3">JEL0379</strain>
    </source>
</reference>
<proteinExistence type="predicted"/>
<evidence type="ECO:0000256" key="2">
    <source>
        <dbReference type="SAM" id="Phobius"/>
    </source>
</evidence>
<evidence type="ECO:0000313" key="4">
    <source>
        <dbReference type="Proteomes" id="UP001212152"/>
    </source>
</evidence>
<keyword evidence="4" id="KW-1185">Reference proteome</keyword>
<protein>
    <submittedName>
        <fullName evidence="3">Uncharacterized protein</fullName>
    </submittedName>
</protein>
<keyword evidence="2" id="KW-0812">Transmembrane</keyword>